<name>A0ABU1GTY8_9GAMM</name>
<dbReference type="PROSITE" id="PS50893">
    <property type="entry name" value="ABC_TRANSPORTER_2"/>
    <property type="match status" value="1"/>
</dbReference>
<dbReference type="InterPro" id="IPR011527">
    <property type="entry name" value="ABC1_TM_dom"/>
</dbReference>
<evidence type="ECO:0000256" key="5">
    <source>
        <dbReference type="ARBA" id="ARBA00022989"/>
    </source>
</evidence>
<gene>
    <name evidence="10" type="ORF">QC825_05355</name>
</gene>
<dbReference type="SUPFAM" id="SSF52540">
    <property type="entry name" value="P-loop containing nucleoside triphosphate hydrolases"/>
    <property type="match status" value="1"/>
</dbReference>
<comment type="subcellular location">
    <subcellularLocation>
        <location evidence="1">Cell membrane</location>
        <topology evidence="1">Multi-pass membrane protein</topology>
    </subcellularLocation>
</comment>
<keyword evidence="5 7" id="KW-1133">Transmembrane helix</keyword>
<dbReference type="InterPro" id="IPR027417">
    <property type="entry name" value="P-loop_NTPase"/>
</dbReference>
<dbReference type="SMART" id="SM00382">
    <property type="entry name" value="AAA"/>
    <property type="match status" value="1"/>
</dbReference>
<accession>A0ABU1GTY8</accession>
<dbReference type="NCBIfam" id="TIGR01842">
    <property type="entry name" value="type_I_sec_PrtD"/>
    <property type="match status" value="1"/>
</dbReference>
<feature type="transmembrane region" description="Helical" evidence="7">
    <location>
        <begin position="21"/>
        <end position="46"/>
    </location>
</feature>
<dbReference type="InterPro" id="IPR003593">
    <property type="entry name" value="AAA+_ATPase"/>
</dbReference>
<dbReference type="CDD" id="cd18586">
    <property type="entry name" value="ABC_6TM_PrtD_like"/>
    <property type="match status" value="1"/>
</dbReference>
<reference evidence="10 11" key="1">
    <citation type="submission" date="2023-04" db="EMBL/GenBank/DDBJ databases">
        <title>A long-awaited taxogenomic arrangement of the family Halomonadaceae.</title>
        <authorList>
            <person name="De La Haba R."/>
            <person name="Chuvochina M."/>
            <person name="Wittouck S."/>
            <person name="Arahal D.R."/>
            <person name="Sanchez-Porro C."/>
            <person name="Hugenholtz P."/>
            <person name="Ventosa A."/>
        </authorList>
    </citation>
    <scope>NUCLEOTIDE SEQUENCE [LARGE SCALE GENOMIC DNA]</scope>
    <source>
        <strain evidence="10 11">DSM 22428</strain>
    </source>
</reference>
<evidence type="ECO:0000256" key="3">
    <source>
        <dbReference type="ARBA" id="ARBA00022741"/>
    </source>
</evidence>
<dbReference type="Pfam" id="PF00005">
    <property type="entry name" value="ABC_tran"/>
    <property type="match status" value="1"/>
</dbReference>
<evidence type="ECO:0000313" key="11">
    <source>
        <dbReference type="Proteomes" id="UP001269375"/>
    </source>
</evidence>
<proteinExistence type="predicted"/>
<organism evidence="10 11">
    <name type="scientific">Larsenimonas suaedae</name>
    <dbReference type="NCBI Taxonomy" id="1851019"/>
    <lineage>
        <taxon>Bacteria</taxon>
        <taxon>Pseudomonadati</taxon>
        <taxon>Pseudomonadota</taxon>
        <taxon>Gammaproteobacteria</taxon>
        <taxon>Oceanospirillales</taxon>
        <taxon>Halomonadaceae</taxon>
        <taxon>Larsenimonas</taxon>
    </lineage>
</organism>
<dbReference type="Proteomes" id="UP001269375">
    <property type="component" value="Unassembled WGS sequence"/>
</dbReference>
<sequence length="573" mass="62151">MAETRAPTELTRALRSCRGSFLAVGLFSLFINVLMLVPAFYMLQVYDRVITTRSLDTLSMLTLIVVFFFLVMGGLELVRSRMMVRVGNRLEALIGERLFDAMFQKSLSAPGAQSAQPLSDITTLRQFLTGNALFAFFDAPWIPIYIAVLFLFDVWFGVFAIIAVLVLLGLALANEYSTRTLLNKAGSDHIAAQQLANANLANADVVHAMGILPGLRARWGERHRAYLIKQSRASDRAGFLINASKVLRLMFQSMILGLGALLVLEGELSPGMMIAGSILMGRALAPIDQMLGAWKGFIAARSSHERLQTLLETSPNPRERMALPAPKGALRLEAITAVPPGAAKAALRGVTFALEPGEHLGVLGPSASGKSTLARVALGLWPSQAGKVRLDGADITQWDRDALGPHIGYLPQDIELFDGTISDNIARFGDIDPAGVVEAAKRAGVHEMILEQPEGYDTWISSSRGALSGGQRQRLGLARALYGRPALVVLDEPNANLDERGEQALVEAIGWLKREGVTLLVISHRHSLVAHVDKLLMLKDGQVGLFGPRDDVVRHIKQKRQAASTPAQPGDRA</sequence>
<keyword evidence="4" id="KW-0067">ATP-binding</keyword>
<feature type="domain" description="ABC transmembrane type-1" evidence="9">
    <location>
        <begin position="22"/>
        <end position="299"/>
    </location>
</feature>
<dbReference type="InterPro" id="IPR047957">
    <property type="entry name" value="ABC_AprD-like_6TM"/>
</dbReference>
<feature type="transmembrane region" description="Helical" evidence="7">
    <location>
        <begin position="127"/>
        <end position="148"/>
    </location>
</feature>
<feature type="domain" description="ABC transporter" evidence="8">
    <location>
        <begin position="330"/>
        <end position="565"/>
    </location>
</feature>
<dbReference type="Gene3D" id="1.20.1560.10">
    <property type="entry name" value="ABC transporter type 1, transmembrane domain"/>
    <property type="match status" value="1"/>
</dbReference>
<keyword evidence="6 7" id="KW-0472">Membrane</keyword>
<protein>
    <submittedName>
        <fullName evidence="10">Type I secretion system permease/ATPase</fullName>
    </submittedName>
</protein>
<dbReference type="InterPro" id="IPR017871">
    <property type="entry name" value="ABC_transporter-like_CS"/>
</dbReference>
<dbReference type="PANTHER" id="PTHR24221">
    <property type="entry name" value="ATP-BINDING CASSETTE SUB-FAMILY B"/>
    <property type="match status" value="1"/>
</dbReference>
<dbReference type="InterPro" id="IPR039421">
    <property type="entry name" value="Type_1_exporter"/>
</dbReference>
<dbReference type="Gene3D" id="3.40.50.300">
    <property type="entry name" value="P-loop containing nucleotide triphosphate hydrolases"/>
    <property type="match status" value="1"/>
</dbReference>
<evidence type="ECO:0000313" key="10">
    <source>
        <dbReference type="EMBL" id="MDR5895496.1"/>
    </source>
</evidence>
<dbReference type="PROSITE" id="PS00211">
    <property type="entry name" value="ABC_TRANSPORTER_1"/>
    <property type="match status" value="1"/>
</dbReference>
<comment type="caution">
    <text evidence="10">The sequence shown here is derived from an EMBL/GenBank/DDBJ whole genome shotgun (WGS) entry which is preliminary data.</text>
</comment>
<evidence type="ECO:0000259" key="8">
    <source>
        <dbReference type="PROSITE" id="PS50893"/>
    </source>
</evidence>
<dbReference type="InterPro" id="IPR010128">
    <property type="entry name" value="ATPase_T1SS_PrtD-like"/>
</dbReference>
<keyword evidence="2 7" id="KW-0812">Transmembrane</keyword>
<evidence type="ECO:0000256" key="4">
    <source>
        <dbReference type="ARBA" id="ARBA00022840"/>
    </source>
</evidence>
<dbReference type="SUPFAM" id="SSF90123">
    <property type="entry name" value="ABC transporter transmembrane region"/>
    <property type="match status" value="1"/>
</dbReference>
<dbReference type="InterPro" id="IPR003439">
    <property type="entry name" value="ABC_transporter-like_ATP-bd"/>
</dbReference>
<feature type="transmembrane region" description="Helical" evidence="7">
    <location>
        <begin position="58"/>
        <end position="78"/>
    </location>
</feature>
<dbReference type="InterPro" id="IPR036640">
    <property type="entry name" value="ABC1_TM_sf"/>
</dbReference>
<evidence type="ECO:0000256" key="1">
    <source>
        <dbReference type="ARBA" id="ARBA00004651"/>
    </source>
</evidence>
<dbReference type="CDD" id="cd03246">
    <property type="entry name" value="ABCC_Protease_Secretion"/>
    <property type="match status" value="1"/>
</dbReference>
<evidence type="ECO:0000256" key="6">
    <source>
        <dbReference type="ARBA" id="ARBA00023136"/>
    </source>
</evidence>
<evidence type="ECO:0000256" key="2">
    <source>
        <dbReference type="ARBA" id="ARBA00022692"/>
    </source>
</evidence>
<dbReference type="EMBL" id="JARWAO010000002">
    <property type="protein sequence ID" value="MDR5895496.1"/>
    <property type="molecule type" value="Genomic_DNA"/>
</dbReference>
<dbReference type="PANTHER" id="PTHR24221:SF248">
    <property type="entry name" value="ABC TRANSPORTER TRANSMEMBRANE REGION"/>
    <property type="match status" value="1"/>
</dbReference>
<dbReference type="PROSITE" id="PS50929">
    <property type="entry name" value="ABC_TM1F"/>
    <property type="match status" value="1"/>
</dbReference>
<keyword evidence="11" id="KW-1185">Reference proteome</keyword>
<dbReference type="Pfam" id="PF00664">
    <property type="entry name" value="ABC_membrane"/>
    <property type="match status" value="1"/>
</dbReference>
<dbReference type="RefSeq" id="WP_251591479.1">
    <property type="nucleotide sequence ID" value="NZ_JAMLJI010000001.1"/>
</dbReference>
<keyword evidence="3" id="KW-0547">Nucleotide-binding</keyword>
<evidence type="ECO:0000259" key="9">
    <source>
        <dbReference type="PROSITE" id="PS50929"/>
    </source>
</evidence>
<feature type="transmembrane region" description="Helical" evidence="7">
    <location>
        <begin position="154"/>
        <end position="173"/>
    </location>
</feature>
<evidence type="ECO:0000256" key="7">
    <source>
        <dbReference type="SAM" id="Phobius"/>
    </source>
</evidence>